<reference evidence="2 3" key="1">
    <citation type="submission" date="2020-02" db="EMBL/GenBank/DDBJ databases">
        <authorList>
            <person name="Ferguson B K."/>
        </authorList>
    </citation>
    <scope>NUCLEOTIDE SEQUENCE [LARGE SCALE GENOMIC DNA]</scope>
</reference>
<evidence type="ECO:0008006" key="4">
    <source>
        <dbReference type="Google" id="ProtNLM"/>
    </source>
</evidence>
<dbReference type="AlphaFoldDB" id="A0A6H5HIN8"/>
<evidence type="ECO:0000313" key="3">
    <source>
        <dbReference type="Proteomes" id="UP000479000"/>
    </source>
</evidence>
<proteinExistence type="predicted"/>
<dbReference type="EMBL" id="CADCXU010031087">
    <property type="protein sequence ID" value="CAB0017267.1"/>
    <property type="molecule type" value="Genomic_DNA"/>
</dbReference>
<feature type="region of interest" description="Disordered" evidence="1">
    <location>
        <begin position="1"/>
        <end position="23"/>
    </location>
</feature>
<protein>
    <recommendedName>
        <fullName evidence="4">CCHC-type domain-containing protein</fullName>
    </recommendedName>
</protein>
<dbReference type="Proteomes" id="UP000479000">
    <property type="component" value="Unassembled WGS sequence"/>
</dbReference>
<organism evidence="2 3">
    <name type="scientific">Nesidiocoris tenuis</name>
    <dbReference type="NCBI Taxonomy" id="355587"/>
    <lineage>
        <taxon>Eukaryota</taxon>
        <taxon>Metazoa</taxon>
        <taxon>Ecdysozoa</taxon>
        <taxon>Arthropoda</taxon>
        <taxon>Hexapoda</taxon>
        <taxon>Insecta</taxon>
        <taxon>Pterygota</taxon>
        <taxon>Neoptera</taxon>
        <taxon>Paraneoptera</taxon>
        <taxon>Hemiptera</taxon>
        <taxon>Heteroptera</taxon>
        <taxon>Panheteroptera</taxon>
        <taxon>Cimicomorpha</taxon>
        <taxon>Miridae</taxon>
        <taxon>Dicyphina</taxon>
        <taxon>Nesidiocoris</taxon>
    </lineage>
</organism>
<sequence length="475" mass="53368">MAAASSGSTPIRNTPIRKQPQAVSPRWKLVTGIQAQIKADMDYLKSYLHPDKNNLGKSRAELVTKRLEEISVHQQRIFEEFEDMCEELAYFRKLDAKIGTITEAIVHLESRQEGAPLTTTNYDDSAVAQLVSAECRAILREQQEVFSEALIKLEENMLQKMKKMMDQKQPEEPLPRRRTLKIRPEAVEGTDATTCDSAAEGTDGENWTLHRNKRTKKPASYSAIAKKTAKSELKNTKKSTAVFISNPDLSPNSTRKAMKDNIKPADMGIGVTSVRLAGSKGIVVNTRSEEDRDKLMRMPTLNTEGFKVELPKTKLPKIQIFGVDRGMAKSEVAEAIWNQNLTSVVTQEEFNKNFDLVFNRGIRERETVIWVAEISPALRDILLSKKQIFIMWDVCRVADYLAVTRCFKCQAYGHPAKYCKVADVCDHCAGDHQGDACPNKSSPVKCANCHRAGKPSAHSVKDPNCPAYKWAIRRL</sequence>
<evidence type="ECO:0000313" key="2">
    <source>
        <dbReference type="EMBL" id="CAB0017267.1"/>
    </source>
</evidence>
<keyword evidence="3" id="KW-1185">Reference proteome</keyword>
<gene>
    <name evidence="2" type="ORF">NTEN_LOCUS21299</name>
</gene>
<accession>A0A6H5HIN8</accession>
<name>A0A6H5HIN8_9HEMI</name>
<dbReference type="OrthoDB" id="6605717at2759"/>
<feature type="non-terminal residue" evidence="2">
    <location>
        <position position="475"/>
    </location>
</feature>
<evidence type="ECO:0000256" key="1">
    <source>
        <dbReference type="SAM" id="MobiDB-lite"/>
    </source>
</evidence>
<feature type="compositionally biased region" description="Polar residues" evidence="1">
    <location>
        <begin position="1"/>
        <end position="12"/>
    </location>
</feature>